<evidence type="ECO:0000313" key="1">
    <source>
        <dbReference type="EMBL" id="KAJ4394571.1"/>
    </source>
</evidence>
<sequence>MQLKQNQSPILLAKPQLPRALWIRSLRFGDADFNRTLDLTKECKLFYEIVLYYDHNRACTIFRTPDDFRMLKSGIGKLSQSHGSRDEELVTWDQPIVEDVEVLQQYLCEVISKKAKSRALEFFLRRRMEDCGGG</sequence>
<keyword evidence="2" id="KW-1185">Reference proteome</keyword>
<name>A0A9W9CZG7_9PEZI</name>
<reference evidence="1" key="1">
    <citation type="submission" date="2022-10" db="EMBL/GenBank/DDBJ databases">
        <title>Tapping the CABI collections for fungal endophytes: first genome assemblies for Collariella, Neodidymelliopsis, Ascochyta clinopodiicola, Didymella pomorum, Didymosphaeria variabile, Neocosmospora piperis and Neocucurbitaria cava.</title>
        <authorList>
            <person name="Hill R."/>
        </authorList>
    </citation>
    <scope>NUCLEOTIDE SEQUENCE</scope>
    <source>
        <strain evidence="1">IMI 355082</strain>
    </source>
</reference>
<accession>A0A9W9CZG7</accession>
<evidence type="ECO:0000313" key="2">
    <source>
        <dbReference type="Proteomes" id="UP001140453"/>
    </source>
</evidence>
<comment type="caution">
    <text evidence="1">The sequence shown here is derived from an EMBL/GenBank/DDBJ whole genome shotgun (WGS) entry which is preliminary data.</text>
</comment>
<gene>
    <name evidence="1" type="ORF">N0V93_003790</name>
</gene>
<dbReference type="EMBL" id="JAPEVB010000002">
    <property type="protein sequence ID" value="KAJ4394571.1"/>
    <property type="molecule type" value="Genomic_DNA"/>
</dbReference>
<dbReference type="OrthoDB" id="4576988at2759"/>
<protein>
    <submittedName>
        <fullName evidence="1">Uncharacterized protein</fullName>
    </submittedName>
</protein>
<dbReference type="Proteomes" id="UP001140453">
    <property type="component" value="Unassembled WGS sequence"/>
</dbReference>
<dbReference type="AlphaFoldDB" id="A0A9W9CZG7"/>
<organism evidence="1 2">
    <name type="scientific">Gnomoniopsis smithogilvyi</name>
    <dbReference type="NCBI Taxonomy" id="1191159"/>
    <lineage>
        <taxon>Eukaryota</taxon>
        <taxon>Fungi</taxon>
        <taxon>Dikarya</taxon>
        <taxon>Ascomycota</taxon>
        <taxon>Pezizomycotina</taxon>
        <taxon>Sordariomycetes</taxon>
        <taxon>Sordariomycetidae</taxon>
        <taxon>Diaporthales</taxon>
        <taxon>Gnomoniaceae</taxon>
        <taxon>Gnomoniopsis</taxon>
    </lineage>
</organism>
<proteinExistence type="predicted"/>